<dbReference type="AlphaFoldDB" id="F5R988"/>
<dbReference type="Pfam" id="PF07589">
    <property type="entry name" value="PEP-CTERM"/>
    <property type="match status" value="1"/>
</dbReference>
<dbReference type="EMBL" id="AFHG01000030">
    <property type="protein sequence ID" value="EGK72879.1"/>
    <property type="molecule type" value="Genomic_DNA"/>
</dbReference>
<feature type="chain" id="PRO_5003325741" description="Ice-binding protein C-terminal domain-containing protein" evidence="1">
    <location>
        <begin position="31"/>
        <end position="173"/>
    </location>
</feature>
<evidence type="ECO:0000256" key="1">
    <source>
        <dbReference type="SAM" id="SignalP"/>
    </source>
</evidence>
<name>F5R988_METUF</name>
<keyword evidence="1" id="KW-0732">Signal</keyword>
<gene>
    <name evidence="3" type="ORF">METUNv1_00708</name>
</gene>
<dbReference type="Proteomes" id="UP000005019">
    <property type="component" value="Unassembled WGS sequence"/>
</dbReference>
<feature type="signal peptide" evidence="1">
    <location>
        <begin position="1"/>
        <end position="30"/>
    </location>
</feature>
<sequence length="173" mass="17959">MSLFVKGQEMKKTLIAAAVGGLLMVGAAQAATTNWGTHDPIETGIKSLNGSFTEIFNFSLTAPTTSLTTIAVSVEASPYFGLGADSIVWLYKETGAVDQFLSAYSFGTAFTANGLLAGDYYYKVTGSTTGNLGGVLALTSTTAPLAPVPEADTYAMMLAGLGMLGLMAKRRMS</sequence>
<reference evidence="3 4" key="1">
    <citation type="journal article" date="2011" name="J. Bacteriol.">
        <title>Genome sequence of Methyloversatilis universalis FAM5T, a methylotrophic representative of the order Rhodocyclales.</title>
        <authorList>
            <person name="Kittichotirat W."/>
            <person name="Good N.M."/>
            <person name="Hall R."/>
            <person name="Bringel F."/>
            <person name="Lajus A."/>
            <person name="Medigue C."/>
            <person name="Smalley N.E."/>
            <person name="Beck D."/>
            <person name="Bumgarner R."/>
            <person name="Vuilleumier S."/>
            <person name="Kalyuzhnaya M.G."/>
        </authorList>
    </citation>
    <scope>NUCLEOTIDE SEQUENCE [LARGE SCALE GENOMIC DNA]</scope>
    <source>
        <strain evidence="4">ATCC BAA-1314 / JCM 13912 / FAM5</strain>
    </source>
</reference>
<evidence type="ECO:0000313" key="4">
    <source>
        <dbReference type="Proteomes" id="UP000005019"/>
    </source>
</evidence>
<comment type="caution">
    <text evidence="3">The sequence shown here is derived from an EMBL/GenBank/DDBJ whole genome shotgun (WGS) entry which is preliminary data.</text>
</comment>
<feature type="domain" description="Ice-binding protein C-terminal" evidence="2">
    <location>
        <begin position="147"/>
        <end position="171"/>
    </location>
</feature>
<dbReference type="NCBIfam" id="NF038126">
    <property type="entry name" value="PEP_CTERM_FxDxF"/>
    <property type="match status" value="1"/>
</dbReference>
<organism evidence="3 4">
    <name type="scientific">Methyloversatilis universalis (strain ATCC BAA-1314 / DSM 25237 / JCM 13912 / CCUG 52030 / FAM5)</name>
    <dbReference type="NCBI Taxonomy" id="1000565"/>
    <lineage>
        <taxon>Bacteria</taxon>
        <taxon>Pseudomonadati</taxon>
        <taxon>Pseudomonadota</taxon>
        <taxon>Betaproteobacteria</taxon>
        <taxon>Nitrosomonadales</taxon>
        <taxon>Sterolibacteriaceae</taxon>
        <taxon>Methyloversatilis</taxon>
    </lineage>
</organism>
<proteinExistence type="predicted"/>
<evidence type="ECO:0000259" key="2">
    <source>
        <dbReference type="Pfam" id="PF07589"/>
    </source>
</evidence>
<accession>F5R988</accession>
<dbReference type="InterPro" id="IPR013424">
    <property type="entry name" value="Ice-binding_C"/>
</dbReference>
<evidence type="ECO:0000313" key="3">
    <source>
        <dbReference type="EMBL" id="EGK72879.1"/>
    </source>
</evidence>
<dbReference type="STRING" id="1000565.METUNv1_00708"/>
<protein>
    <recommendedName>
        <fullName evidence="2">Ice-binding protein C-terminal domain-containing protein</fullName>
    </recommendedName>
</protein>
<keyword evidence="4" id="KW-1185">Reference proteome</keyword>